<proteinExistence type="inferred from homology"/>
<dbReference type="AlphaFoldDB" id="E1NT60"/>
<sequence>MTKWLEKTLGEVTSFMKKGIPPKYTVEESEKTIRVLNQKCNRNFEISYSESRLHDCEKKIVPADKMLRAGDVLINSTGIGTAGRVAQVVEVKGPTTIDGHMILLRPSEELNPIYYGYAVKAFQSQIEGLAEGSTGQTEINRMRLQDEVIIKYPKDKLVQENIGRFLSNIDDKIKTNTE</sequence>
<keyword evidence="3" id="KW-0238">DNA-binding</keyword>
<dbReference type="PANTHER" id="PTHR30408:SF12">
    <property type="entry name" value="TYPE I RESTRICTION ENZYME MJAVIII SPECIFICITY SUBUNIT"/>
    <property type="match status" value="1"/>
</dbReference>
<comment type="caution">
    <text evidence="5">The sequence shown here is derived from an EMBL/GenBank/DDBJ whole genome shotgun (WGS) entry which is preliminary data.</text>
</comment>
<dbReference type="InterPro" id="IPR000055">
    <property type="entry name" value="Restrct_endonuc_typeI_TRD"/>
</dbReference>
<evidence type="ECO:0000256" key="2">
    <source>
        <dbReference type="ARBA" id="ARBA00022747"/>
    </source>
</evidence>
<dbReference type="GO" id="GO:0003677">
    <property type="term" value="F:DNA binding"/>
    <property type="evidence" value="ECO:0007669"/>
    <property type="project" value="UniProtKB-KW"/>
</dbReference>
<dbReference type="SUPFAM" id="SSF116734">
    <property type="entry name" value="DNA methylase specificity domain"/>
    <property type="match status" value="1"/>
</dbReference>
<comment type="similarity">
    <text evidence="1">Belongs to the type-I restriction system S methylase family.</text>
</comment>
<gene>
    <name evidence="5" type="ORF">HMPREF9211_0344</name>
</gene>
<evidence type="ECO:0000313" key="5">
    <source>
        <dbReference type="EMBL" id="EFO70702.1"/>
    </source>
</evidence>
<dbReference type="InterPro" id="IPR044946">
    <property type="entry name" value="Restrct_endonuc_typeI_TRD_sf"/>
</dbReference>
<reference evidence="5 6" key="1">
    <citation type="submission" date="2010-09" db="EMBL/GenBank/DDBJ databases">
        <authorList>
            <person name="Durkin A.S."/>
            <person name="Madupu R."/>
            <person name="Torralba M."/>
            <person name="Gillis M."/>
            <person name="Methe B."/>
            <person name="Sutton G."/>
            <person name="Nelson K.E."/>
        </authorList>
    </citation>
    <scope>NUCLEOTIDE SEQUENCE [LARGE SCALE GENOMIC DNA]</scope>
    <source>
        <strain evidence="5 6">LactinV 01V1-a</strain>
    </source>
</reference>
<evidence type="ECO:0000256" key="3">
    <source>
        <dbReference type="ARBA" id="ARBA00023125"/>
    </source>
</evidence>
<accession>E1NT60</accession>
<evidence type="ECO:0000313" key="6">
    <source>
        <dbReference type="Proteomes" id="UP000003648"/>
    </source>
</evidence>
<keyword evidence="2" id="KW-0680">Restriction system</keyword>
<protein>
    <submittedName>
        <fullName evidence="5">Type I restriction modification DNA specificity domain protein</fullName>
    </submittedName>
</protein>
<dbReference type="EMBL" id="AEHQ01000057">
    <property type="protein sequence ID" value="EFO70702.1"/>
    <property type="molecule type" value="Genomic_DNA"/>
</dbReference>
<dbReference type="Pfam" id="PF01420">
    <property type="entry name" value="Methylase_S"/>
    <property type="match status" value="1"/>
</dbReference>
<dbReference type="GO" id="GO:0009307">
    <property type="term" value="P:DNA restriction-modification system"/>
    <property type="evidence" value="ECO:0007669"/>
    <property type="project" value="UniProtKB-KW"/>
</dbReference>
<dbReference type="Gene3D" id="3.90.220.20">
    <property type="entry name" value="DNA methylase specificity domains"/>
    <property type="match status" value="1"/>
</dbReference>
<dbReference type="Proteomes" id="UP000003648">
    <property type="component" value="Unassembled WGS sequence"/>
</dbReference>
<evidence type="ECO:0000256" key="1">
    <source>
        <dbReference type="ARBA" id="ARBA00010923"/>
    </source>
</evidence>
<name>E1NT60_9LACO</name>
<feature type="domain" description="Type I restriction modification DNA specificity" evidence="4">
    <location>
        <begin position="2"/>
        <end position="176"/>
    </location>
</feature>
<dbReference type="PANTHER" id="PTHR30408">
    <property type="entry name" value="TYPE-1 RESTRICTION ENZYME ECOKI SPECIFICITY PROTEIN"/>
    <property type="match status" value="1"/>
</dbReference>
<evidence type="ECO:0000259" key="4">
    <source>
        <dbReference type="Pfam" id="PF01420"/>
    </source>
</evidence>
<organism evidence="5 6">
    <name type="scientific">Lactobacillus iners LactinV 01V1-a</name>
    <dbReference type="NCBI Taxonomy" id="879297"/>
    <lineage>
        <taxon>Bacteria</taxon>
        <taxon>Bacillati</taxon>
        <taxon>Bacillota</taxon>
        <taxon>Bacilli</taxon>
        <taxon>Lactobacillales</taxon>
        <taxon>Lactobacillaceae</taxon>
        <taxon>Lactobacillus</taxon>
    </lineage>
</organism>
<feature type="non-terminal residue" evidence="5">
    <location>
        <position position="178"/>
    </location>
</feature>
<dbReference type="InterPro" id="IPR052021">
    <property type="entry name" value="Type-I_RS_S_subunit"/>
</dbReference>